<protein>
    <submittedName>
        <fullName evidence="2">Diguanylate cyclase</fullName>
    </submittedName>
</protein>
<dbReference type="AlphaFoldDB" id="A0A8S9SU62"/>
<accession>A0A8S9SU62</accession>
<dbReference type="Pfam" id="PF00990">
    <property type="entry name" value="GGDEF"/>
    <property type="match status" value="1"/>
</dbReference>
<dbReference type="CDD" id="cd01949">
    <property type="entry name" value="GGDEF"/>
    <property type="match status" value="1"/>
</dbReference>
<gene>
    <name evidence="2" type="ORF">DA73_0400000790</name>
</gene>
<dbReference type="InterPro" id="IPR000160">
    <property type="entry name" value="GGDEF_dom"/>
</dbReference>
<feature type="domain" description="GGDEF" evidence="1">
    <location>
        <begin position="400"/>
        <end position="544"/>
    </location>
</feature>
<dbReference type="SUPFAM" id="SSF52540">
    <property type="entry name" value="P-loop containing nucleoside triphosphate hydrolases"/>
    <property type="match status" value="1"/>
</dbReference>
<dbReference type="EMBL" id="JHEG04000001">
    <property type="protein sequence ID" value="KAF3884191.1"/>
    <property type="molecule type" value="Genomic_DNA"/>
</dbReference>
<dbReference type="Gene3D" id="3.40.50.300">
    <property type="entry name" value="P-loop containing nucleotide triphosphate hydrolases"/>
    <property type="match status" value="1"/>
</dbReference>
<dbReference type="PANTHER" id="PTHR45138:SF9">
    <property type="entry name" value="DIGUANYLATE CYCLASE DGCM-RELATED"/>
    <property type="match status" value="1"/>
</dbReference>
<dbReference type="GO" id="GO:1902201">
    <property type="term" value="P:negative regulation of bacterial-type flagellum-dependent cell motility"/>
    <property type="evidence" value="ECO:0007669"/>
    <property type="project" value="TreeGrafter"/>
</dbReference>
<keyword evidence="3" id="KW-1185">Reference proteome</keyword>
<dbReference type="Gene3D" id="3.30.70.270">
    <property type="match status" value="1"/>
</dbReference>
<dbReference type="Pfam" id="PF14516">
    <property type="entry name" value="AAA_35"/>
    <property type="match status" value="1"/>
</dbReference>
<dbReference type="InterPro" id="IPR043128">
    <property type="entry name" value="Rev_trsase/Diguanyl_cyclase"/>
</dbReference>
<dbReference type="GO" id="GO:0052621">
    <property type="term" value="F:diguanylate cyclase activity"/>
    <property type="evidence" value="ECO:0007669"/>
    <property type="project" value="TreeGrafter"/>
</dbReference>
<proteinExistence type="predicted"/>
<dbReference type="SUPFAM" id="SSF55073">
    <property type="entry name" value="Nucleotide cyclase"/>
    <property type="match status" value="1"/>
</dbReference>
<reference evidence="2" key="1">
    <citation type="journal article" date="2015" name="Genome Announc.">
        <title>Draft Genome Sequence of Tolypothrix boutellei Strain VB521301.</title>
        <authorList>
            <person name="Chandrababunaidu M.M."/>
            <person name="Singh D."/>
            <person name="Sen D."/>
            <person name="Bhan S."/>
            <person name="Das S."/>
            <person name="Gupta A."/>
            <person name="Adhikary S.P."/>
            <person name="Tripathy S."/>
        </authorList>
    </citation>
    <scope>NUCLEOTIDE SEQUENCE</scope>
    <source>
        <strain evidence="2">VB521301</strain>
    </source>
</reference>
<sequence>MQFSATIEFPCDPEPLNSPYYISHYSVEELTYQEIMRPGSVIRMQAPRKMGKTSFTLRLMNYARYLGYKTIYINFEQAEEEVFTTLEKFLRWFCANASQQLQLNSNLNEYWDEDIGSKVSCTIYFQKYLLQTIQRPLVLVLNEVNCIFEYPRICQDFFSLLRSWHEQAKQWEIWQNLRLFVVSSTEFYTELNINESPFNVGLSVHLPEFNLEQVQDLARRYGLNWTNEEGVKNARSLQAMVGGHPYLVRLAIYHLLTAPNLSLENLLQEAPTMTGIYSAHLRRQLGILQKSPELAGAFGQVIASTTSVELDHILAYKLESMGLVKLVRNQCTVSCDLYRQYFATQNLCKWNWQEQIEHLQRQIQELQRISITDEITELANKRYFNTSLQEQWQQLALENKPLSLILLEIDDFKSYNTSHGQEAGNDCLRLIANVISQVLESFNDSTSAIPARYKGTEFAVILPKITAPIALKTAEKIRKQVKKLALAHDESIYGLTASVVTVTLGVASIVPQMQQSPSILVNAAEEALNHAKRNGRDRTFVKNDI</sequence>
<dbReference type="InterPro" id="IPR029787">
    <property type="entry name" value="Nucleotide_cyclase"/>
</dbReference>
<dbReference type="RefSeq" id="WP_167844593.1">
    <property type="nucleotide sequence ID" value="NZ_JHEG04000001.1"/>
</dbReference>
<evidence type="ECO:0000313" key="2">
    <source>
        <dbReference type="EMBL" id="KAF3884191.1"/>
    </source>
</evidence>
<dbReference type="InterPro" id="IPR027417">
    <property type="entry name" value="P-loop_NTPase"/>
</dbReference>
<comment type="caution">
    <text evidence="2">The sequence shown here is derived from an EMBL/GenBank/DDBJ whole genome shotgun (WGS) entry which is preliminary data.</text>
</comment>
<dbReference type="NCBIfam" id="TIGR00254">
    <property type="entry name" value="GGDEF"/>
    <property type="match status" value="1"/>
</dbReference>
<organism evidence="2 3">
    <name type="scientific">Tolypothrix bouteillei VB521301</name>
    <dbReference type="NCBI Taxonomy" id="1479485"/>
    <lineage>
        <taxon>Bacteria</taxon>
        <taxon>Bacillati</taxon>
        <taxon>Cyanobacteriota</taxon>
        <taxon>Cyanophyceae</taxon>
        <taxon>Nostocales</taxon>
        <taxon>Tolypothrichaceae</taxon>
        <taxon>Tolypothrix</taxon>
    </lineage>
</organism>
<evidence type="ECO:0000313" key="3">
    <source>
        <dbReference type="Proteomes" id="UP000029738"/>
    </source>
</evidence>
<dbReference type="Proteomes" id="UP000029738">
    <property type="component" value="Unassembled WGS sequence"/>
</dbReference>
<evidence type="ECO:0000259" key="1">
    <source>
        <dbReference type="PROSITE" id="PS50887"/>
    </source>
</evidence>
<dbReference type="PANTHER" id="PTHR45138">
    <property type="entry name" value="REGULATORY COMPONENTS OF SENSORY TRANSDUCTION SYSTEM"/>
    <property type="match status" value="1"/>
</dbReference>
<dbReference type="GO" id="GO:0043709">
    <property type="term" value="P:cell adhesion involved in single-species biofilm formation"/>
    <property type="evidence" value="ECO:0007669"/>
    <property type="project" value="TreeGrafter"/>
</dbReference>
<dbReference type="PROSITE" id="PS50887">
    <property type="entry name" value="GGDEF"/>
    <property type="match status" value="1"/>
</dbReference>
<name>A0A8S9SU62_9CYAN</name>
<dbReference type="InterPro" id="IPR050469">
    <property type="entry name" value="Diguanylate_Cyclase"/>
</dbReference>
<reference evidence="2" key="2">
    <citation type="submission" date="2019-11" db="EMBL/GenBank/DDBJ databases">
        <title>Improved Assembly of Tolypothrix boutellei genome.</title>
        <authorList>
            <person name="Sarangi A.N."/>
            <person name="Mukherjee M."/>
            <person name="Ghosh S."/>
            <person name="Singh D."/>
            <person name="Das A."/>
            <person name="Kant S."/>
            <person name="Prusty A."/>
            <person name="Tripathy S."/>
        </authorList>
    </citation>
    <scope>NUCLEOTIDE SEQUENCE</scope>
    <source>
        <strain evidence="2">VB521301</strain>
    </source>
</reference>
<dbReference type="GO" id="GO:0005886">
    <property type="term" value="C:plasma membrane"/>
    <property type="evidence" value="ECO:0007669"/>
    <property type="project" value="TreeGrafter"/>
</dbReference>
<dbReference type="SMART" id="SM00267">
    <property type="entry name" value="GGDEF"/>
    <property type="match status" value="1"/>
</dbReference>